<sequence>MSFLRNSFSIRKTKPRKAVSRSPLKLPSEELAREFGPQYQTIDARIGDQKVTFDIAQGDWIAGNIPSESHHSVSNISFGLLSLDGTVGPTVSAREIAKLDKKKRELEEDNNLLRTKLDILLEMLAEVTAEQELRRTR</sequence>
<comment type="caution">
    <text evidence="2">The sequence shown here is derived from an EMBL/GenBank/DDBJ whole genome shotgun (WGS) entry which is preliminary data.</text>
</comment>
<evidence type="ECO:0000313" key="3">
    <source>
        <dbReference type="Proteomes" id="UP000663828"/>
    </source>
</evidence>
<keyword evidence="1" id="KW-0175">Coiled coil</keyword>
<dbReference type="Pfam" id="PF14645">
    <property type="entry name" value="Chibby"/>
    <property type="match status" value="1"/>
</dbReference>
<dbReference type="Proteomes" id="UP000663828">
    <property type="component" value="Unassembled WGS sequence"/>
</dbReference>
<name>A0A815WVL4_ADIRI</name>
<evidence type="ECO:0000313" key="2">
    <source>
        <dbReference type="EMBL" id="CAF1548138.1"/>
    </source>
</evidence>
<dbReference type="EMBL" id="CAJNOR010005148">
    <property type="protein sequence ID" value="CAF1548138.1"/>
    <property type="molecule type" value="Genomic_DNA"/>
</dbReference>
<organism evidence="2 3">
    <name type="scientific">Adineta ricciae</name>
    <name type="common">Rotifer</name>
    <dbReference type="NCBI Taxonomy" id="249248"/>
    <lineage>
        <taxon>Eukaryota</taxon>
        <taxon>Metazoa</taxon>
        <taxon>Spiralia</taxon>
        <taxon>Gnathifera</taxon>
        <taxon>Rotifera</taxon>
        <taxon>Eurotatoria</taxon>
        <taxon>Bdelloidea</taxon>
        <taxon>Adinetida</taxon>
        <taxon>Adinetidae</taxon>
        <taxon>Adineta</taxon>
    </lineage>
</organism>
<reference evidence="2" key="1">
    <citation type="submission" date="2021-02" db="EMBL/GenBank/DDBJ databases">
        <authorList>
            <person name="Nowell W R."/>
        </authorList>
    </citation>
    <scope>NUCLEOTIDE SEQUENCE</scope>
</reference>
<feature type="coiled-coil region" evidence="1">
    <location>
        <begin position="96"/>
        <end position="123"/>
    </location>
</feature>
<accession>A0A815WVL4</accession>
<evidence type="ECO:0000256" key="1">
    <source>
        <dbReference type="SAM" id="Coils"/>
    </source>
</evidence>
<protein>
    <submittedName>
        <fullName evidence="2">Uncharacterized protein</fullName>
    </submittedName>
</protein>
<gene>
    <name evidence="2" type="ORF">XAT740_LOCUS42678</name>
</gene>
<proteinExistence type="predicted"/>
<keyword evidence="3" id="KW-1185">Reference proteome</keyword>
<dbReference type="InterPro" id="IPR028118">
    <property type="entry name" value="Chibby_fam"/>
</dbReference>
<dbReference type="AlphaFoldDB" id="A0A815WVL4"/>